<comment type="caution">
    <text evidence="9">The sequence shown here is derived from an EMBL/GenBank/DDBJ whole genome shotgun (WGS) entry which is preliminary data.</text>
</comment>
<feature type="domain" description="Cyclin C-terminal" evidence="8">
    <location>
        <begin position="139"/>
        <end position="274"/>
    </location>
</feature>
<dbReference type="GO" id="GO:0051301">
    <property type="term" value="P:cell division"/>
    <property type="evidence" value="ECO:0007669"/>
    <property type="project" value="UniProtKB-KW"/>
</dbReference>
<dbReference type="PANTHER" id="PTHR10177">
    <property type="entry name" value="CYCLINS"/>
    <property type="match status" value="1"/>
</dbReference>
<dbReference type="Gene3D" id="1.10.472.10">
    <property type="entry name" value="Cyclin-like"/>
    <property type="match status" value="2"/>
</dbReference>
<dbReference type="InterPro" id="IPR004367">
    <property type="entry name" value="Cyclin_C-dom"/>
</dbReference>
<feature type="domain" description="Cyclin-like" evidence="7">
    <location>
        <begin position="45"/>
        <end position="130"/>
    </location>
</feature>
<keyword evidence="4" id="KW-0131">Cell cycle</keyword>
<dbReference type="Pfam" id="PF00134">
    <property type="entry name" value="Cyclin_N"/>
    <property type="match status" value="1"/>
</dbReference>
<dbReference type="CDD" id="cd20544">
    <property type="entry name" value="CYCLIN_AtCycD-like_rpt2"/>
    <property type="match status" value="1"/>
</dbReference>
<dbReference type="InterPro" id="IPR036915">
    <property type="entry name" value="Cyclin-like_sf"/>
</dbReference>
<evidence type="ECO:0000256" key="1">
    <source>
        <dbReference type="ARBA" id="ARBA00009065"/>
    </source>
</evidence>
<dbReference type="InterPro" id="IPR039361">
    <property type="entry name" value="Cyclin"/>
</dbReference>
<evidence type="ECO:0000256" key="5">
    <source>
        <dbReference type="RuleBase" id="RU000383"/>
    </source>
</evidence>
<dbReference type="Pfam" id="PF02984">
    <property type="entry name" value="Cyclin_C"/>
    <property type="match status" value="1"/>
</dbReference>
<dbReference type="Proteomes" id="UP001165190">
    <property type="component" value="Unassembled WGS sequence"/>
</dbReference>
<dbReference type="SMART" id="SM01332">
    <property type="entry name" value="Cyclin_C"/>
    <property type="match status" value="1"/>
</dbReference>
<protein>
    <submittedName>
        <fullName evidence="9">Cyclin D61</fullName>
    </submittedName>
</protein>
<proteinExistence type="inferred from homology"/>
<evidence type="ECO:0000313" key="9">
    <source>
        <dbReference type="EMBL" id="GMI88452.1"/>
    </source>
</evidence>
<organism evidence="9 10">
    <name type="scientific">Hibiscus trionum</name>
    <name type="common">Flower of an hour</name>
    <dbReference type="NCBI Taxonomy" id="183268"/>
    <lineage>
        <taxon>Eukaryota</taxon>
        <taxon>Viridiplantae</taxon>
        <taxon>Streptophyta</taxon>
        <taxon>Embryophyta</taxon>
        <taxon>Tracheophyta</taxon>
        <taxon>Spermatophyta</taxon>
        <taxon>Magnoliopsida</taxon>
        <taxon>eudicotyledons</taxon>
        <taxon>Gunneridae</taxon>
        <taxon>Pentapetalae</taxon>
        <taxon>rosids</taxon>
        <taxon>malvids</taxon>
        <taxon>Malvales</taxon>
        <taxon>Malvaceae</taxon>
        <taxon>Malvoideae</taxon>
        <taxon>Hibiscus</taxon>
    </lineage>
</organism>
<feature type="region of interest" description="Disordered" evidence="6">
    <location>
        <begin position="265"/>
        <end position="285"/>
    </location>
</feature>
<keyword evidence="3 5" id="KW-0195">Cyclin</keyword>
<reference evidence="9" key="1">
    <citation type="submission" date="2023-05" db="EMBL/GenBank/DDBJ databases">
        <title>Genome and transcriptome analyses reveal genes involved in the formation of fine ridges on petal epidermal cells in Hibiscus trionum.</title>
        <authorList>
            <person name="Koshimizu S."/>
            <person name="Masuda S."/>
            <person name="Ishii T."/>
            <person name="Shirasu K."/>
            <person name="Hoshino A."/>
            <person name="Arita M."/>
        </authorList>
    </citation>
    <scope>NUCLEOTIDE SEQUENCE</scope>
    <source>
        <strain evidence="9">Hamamatsu line</strain>
    </source>
</reference>
<dbReference type="EMBL" id="BSYR01000022">
    <property type="protein sequence ID" value="GMI88452.1"/>
    <property type="molecule type" value="Genomic_DNA"/>
</dbReference>
<feature type="compositionally biased region" description="Basic and acidic residues" evidence="6">
    <location>
        <begin position="271"/>
        <end position="281"/>
    </location>
</feature>
<dbReference type="FunFam" id="1.10.472.10:FF:000040">
    <property type="entry name" value="D6-type cyclin"/>
    <property type="match status" value="1"/>
</dbReference>
<evidence type="ECO:0000256" key="2">
    <source>
        <dbReference type="ARBA" id="ARBA00022618"/>
    </source>
</evidence>
<accession>A0A9W7I3Y2</accession>
<gene>
    <name evidence="9" type="ORF">HRI_002514500</name>
</gene>
<dbReference type="OrthoDB" id="306099at2759"/>
<evidence type="ECO:0000259" key="8">
    <source>
        <dbReference type="SMART" id="SM01332"/>
    </source>
</evidence>
<comment type="similarity">
    <text evidence="1">Belongs to the cyclin family. Cyclin D subfamily.</text>
</comment>
<dbReference type="SMART" id="SM00385">
    <property type="entry name" value="CYCLIN"/>
    <property type="match status" value="1"/>
</dbReference>
<name>A0A9W7I3Y2_HIBTR</name>
<keyword evidence="10" id="KW-1185">Reference proteome</keyword>
<evidence type="ECO:0000256" key="4">
    <source>
        <dbReference type="ARBA" id="ARBA00023306"/>
    </source>
</evidence>
<sequence length="297" mass="33684">MDSNTQTPLTHSSPASLFLAESHHIHMPTPQPTDALLCSRRQAISSISQFATKLDPFISYLAVSYLERFLSSQAMPQQPKTWVLRLIAISCVSLAAKMNETDFSLADFQADGGFMFDAQTIERMEYVILGALKWRMRPITPFSFVSFFVSFFKPTDPSLTQALNARAVEIISKTQSDVKHLEFKPSIIAASALLSASNELFPSKFPCYHKAISSCSYVHKENLLECYNWMEEIGKERDDEWMFDMVSRCNTAVNVLDQQFSCSESENGSSIRRDMKGRRINDYSNNQTDHISQVQHC</sequence>
<dbReference type="FunFam" id="1.10.472.10:FF:000060">
    <property type="entry name" value="D6-type cyclin"/>
    <property type="match status" value="1"/>
</dbReference>
<dbReference type="AlphaFoldDB" id="A0A9W7I3Y2"/>
<dbReference type="SUPFAM" id="SSF47954">
    <property type="entry name" value="Cyclin-like"/>
    <property type="match status" value="2"/>
</dbReference>
<evidence type="ECO:0000313" key="10">
    <source>
        <dbReference type="Proteomes" id="UP001165190"/>
    </source>
</evidence>
<keyword evidence="2" id="KW-0132">Cell division</keyword>
<evidence type="ECO:0000259" key="7">
    <source>
        <dbReference type="SMART" id="SM00385"/>
    </source>
</evidence>
<dbReference type="InterPro" id="IPR006671">
    <property type="entry name" value="Cyclin_N"/>
</dbReference>
<evidence type="ECO:0000256" key="3">
    <source>
        <dbReference type="ARBA" id="ARBA00023127"/>
    </source>
</evidence>
<evidence type="ECO:0000256" key="6">
    <source>
        <dbReference type="SAM" id="MobiDB-lite"/>
    </source>
</evidence>
<dbReference type="InterPro" id="IPR013763">
    <property type="entry name" value="Cyclin-like_dom"/>
</dbReference>